<comment type="subcellular location">
    <subcellularLocation>
        <location evidence="1">Membrane</location>
        <topology evidence="1">Multi-pass membrane protein</topology>
    </subcellularLocation>
</comment>
<evidence type="ECO:0000256" key="6">
    <source>
        <dbReference type="ARBA" id="ARBA00022989"/>
    </source>
</evidence>
<evidence type="ECO:0000259" key="15">
    <source>
        <dbReference type="PROSITE" id="PS51751"/>
    </source>
</evidence>
<protein>
    <submittedName>
        <fullName evidence="16">3-beta-hydroxysteroid-Delta(8), Delta(7)-isomerase</fullName>
    </submittedName>
</protein>
<comment type="caution">
    <text evidence="16">The sequence shown here is derived from an EMBL/GenBank/DDBJ whole genome shotgun (WGS) entry which is preliminary data.</text>
</comment>
<keyword evidence="7" id="KW-0756">Sterol biosynthesis</keyword>
<dbReference type="GO" id="GO:0005783">
    <property type="term" value="C:endoplasmic reticulum"/>
    <property type="evidence" value="ECO:0007669"/>
    <property type="project" value="TreeGrafter"/>
</dbReference>
<organism evidence="16 17">
    <name type="scientific">Aspergillus steynii IBT 23096</name>
    <dbReference type="NCBI Taxonomy" id="1392250"/>
    <lineage>
        <taxon>Eukaryota</taxon>
        <taxon>Fungi</taxon>
        <taxon>Dikarya</taxon>
        <taxon>Ascomycota</taxon>
        <taxon>Pezizomycotina</taxon>
        <taxon>Eurotiomycetes</taxon>
        <taxon>Eurotiomycetidae</taxon>
        <taxon>Eurotiales</taxon>
        <taxon>Aspergillaceae</taxon>
        <taxon>Aspergillus</taxon>
        <taxon>Aspergillus subgen. Circumdati</taxon>
    </lineage>
</organism>
<dbReference type="GO" id="GO:0004769">
    <property type="term" value="F:steroid Delta-isomerase activity"/>
    <property type="evidence" value="ECO:0007669"/>
    <property type="project" value="TreeGrafter"/>
</dbReference>
<evidence type="ECO:0000256" key="9">
    <source>
        <dbReference type="ARBA" id="ARBA00023136"/>
    </source>
</evidence>
<feature type="transmembrane region" description="Helical" evidence="14">
    <location>
        <begin position="181"/>
        <end position="203"/>
    </location>
</feature>
<evidence type="ECO:0000256" key="2">
    <source>
        <dbReference type="ARBA" id="ARBA00008337"/>
    </source>
</evidence>
<keyword evidence="5" id="KW-0752">Steroid biosynthesis</keyword>
<keyword evidence="17" id="KW-1185">Reference proteome</keyword>
<evidence type="ECO:0000256" key="1">
    <source>
        <dbReference type="ARBA" id="ARBA00004141"/>
    </source>
</evidence>
<keyword evidence="12 16" id="KW-0413">Isomerase</keyword>
<feature type="transmembrane region" description="Helical" evidence="14">
    <location>
        <begin position="119"/>
        <end position="137"/>
    </location>
</feature>
<dbReference type="GO" id="GO:0000247">
    <property type="term" value="F:C-8 sterol isomerase activity"/>
    <property type="evidence" value="ECO:0007669"/>
    <property type="project" value="TreeGrafter"/>
</dbReference>
<evidence type="ECO:0000313" key="16">
    <source>
        <dbReference type="EMBL" id="PLB44501.1"/>
    </source>
</evidence>
<evidence type="ECO:0000256" key="14">
    <source>
        <dbReference type="SAM" id="Phobius"/>
    </source>
</evidence>
<keyword evidence="3" id="KW-0444">Lipid biosynthesis</keyword>
<dbReference type="GO" id="GO:0016126">
    <property type="term" value="P:sterol biosynthetic process"/>
    <property type="evidence" value="ECO:0007669"/>
    <property type="project" value="UniProtKB-KW"/>
</dbReference>
<dbReference type="OrthoDB" id="58557at2759"/>
<evidence type="ECO:0000256" key="11">
    <source>
        <dbReference type="ARBA" id="ARBA00023221"/>
    </source>
</evidence>
<dbReference type="InterPro" id="IPR007905">
    <property type="entry name" value="EBP"/>
</dbReference>
<evidence type="ECO:0000256" key="13">
    <source>
        <dbReference type="PROSITE-ProRule" id="PRU01087"/>
    </source>
</evidence>
<dbReference type="VEuPathDB" id="FungiDB:P170DRAFT_513673"/>
<dbReference type="STRING" id="1392250.A0A2I2FV65"/>
<keyword evidence="10" id="KW-1207">Sterol metabolism</keyword>
<dbReference type="EMBL" id="MSFO01000009">
    <property type="protein sequence ID" value="PLB44501.1"/>
    <property type="molecule type" value="Genomic_DNA"/>
</dbReference>
<dbReference type="PANTHER" id="PTHR14207">
    <property type="entry name" value="STEROL ISOMERASE"/>
    <property type="match status" value="1"/>
</dbReference>
<dbReference type="GO" id="GO:0047750">
    <property type="term" value="F:cholestenol delta-isomerase activity"/>
    <property type="evidence" value="ECO:0007669"/>
    <property type="project" value="InterPro"/>
</dbReference>
<keyword evidence="8" id="KW-0443">Lipid metabolism</keyword>
<evidence type="ECO:0000256" key="8">
    <source>
        <dbReference type="ARBA" id="ARBA00023098"/>
    </source>
</evidence>
<dbReference type="Proteomes" id="UP000234275">
    <property type="component" value="Unassembled WGS sequence"/>
</dbReference>
<sequence>MAHPHSYYPVDAAIPNYVPNEWTTLSLVSTFAVACVVVLSVAKTLATNANPRISISELSTVLWFTLCCPIHLILEGYYALNWATLAGSQHLLAQLWKEYSLSDSRYLTSHAFNMVMENVTAWLWGPLSFLLAIFIVTENPFRHPLQIIISTGQLYGNILYYGTCAFDFLVHGVEYSRPEEYYFYGYFVFLNAFWIVIPIVLIFNSIRACAGSFAELKRLKARANGAAKKSS</sequence>
<reference evidence="16 17" key="1">
    <citation type="submission" date="2016-12" db="EMBL/GenBank/DDBJ databases">
        <title>The genomes of Aspergillus section Nigri reveals drivers in fungal speciation.</title>
        <authorList>
            <consortium name="DOE Joint Genome Institute"/>
            <person name="Vesth T.C."/>
            <person name="Nybo J."/>
            <person name="Theobald S."/>
            <person name="Brandl J."/>
            <person name="Frisvad J.C."/>
            <person name="Nielsen K.F."/>
            <person name="Lyhne E.K."/>
            <person name="Kogle M.E."/>
            <person name="Kuo A."/>
            <person name="Riley R."/>
            <person name="Clum A."/>
            <person name="Nolan M."/>
            <person name="Lipzen A."/>
            <person name="Salamov A."/>
            <person name="Henrissat B."/>
            <person name="Wiebenga A."/>
            <person name="De Vries R.P."/>
            <person name="Grigoriev I.V."/>
            <person name="Mortensen U.H."/>
            <person name="Andersen M.R."/>
            <person name="Baker S.E."/>
        </authorList>
    </citation>
    <scope>NUCLEOTIDE SEQUENCE [LARGE SCALE GENOMIC DNA]</scope>
    <source>
        <strain evidence="16 17">IBT 23096</strain>
    </source>
</reference>
<dbReference type="AlphaFoldDB" id="A0A2I2FV65"/>
<keyword evidence="4 13" id="KW-0812">Transmembrane</keyword>
<evidence type="ECO:0000256" key="12">
    <source>
        <dbReference type="ARBA" id="ARBA00023235"/>
    </source>
</evidence>
<keyword evidence="6 13" id="KW-1133">Transmembrane helix</keyword>
<dbReference type="InterPro" id="IPR033118">
    <property type="entry name" value="EXPERA"/>
</dbReference>
<proteinExistence type="inferred from homology"/>
<keyword evidence="9 13" id="KW-0472">Membrane</keyword>
<feature type="transmembrane region" description="Helical" evidence="14">
    <location>
        <begin position="158"/>
        <end position="175"/>
    </location>
</feature>
<dbReference type="Pfam" id="PF05241">
    <property type="entry name" value="EBP"/>
    <property type="match status" value="1"/>
</dbReference>
<feature type="transmembrane region" description="Helical" evidence="14">
    <location>
        <begin position="25"/>
        <end position="46"/>
    </location>
</feature>
<comment type="similarity">
    <text evidence="2">Belongs to the EBP family.</text>
</comment>
<dbReference type="GO" id="GO:0016020">
    <property type="term" value="C:membrane"/>
    <property type="evidence" value="ECO:0007669"/>
    <property type="project" value="UniProtKB-SubCell"/>
</dbReference>
<dbReference type="PANTHER" id="PTHR14207:SF0">
    <property type="entry name" value="3-BETA-HYDROXYSTEROID-DELTA(8),DELTA(7)-ISOMERASE"/>
    <property type="match status" value="1"/>
</dbReference>
<feature type="domain" description="EXPERA" evidence="15">
    <location>
        <begin position="56"/>
        <end position="202"/>
    </location>
</feature>
<evidence type="ECO:0000256" key="4">
    <source>
        <dbReference type="ARBA" id="ARBA00022692"/>
    </source>
</evidence>
<name>A0A2I2FV65_9EURO</name>
<evidence type="ECO:0000256" key="3">
    <source>
        <dbReference type="ARBA" id="ARBA00022516"/>
    </source>
</evidence>
<gene>
    <name evidence="16" type="ORF">P170DRAFT_513673</name>
</gene>
<accession>A0A2I2FV65</accession>
<feature type="transmembrane region" description="Helical" evidence="14">
    <location>
        <begin position="58"/>
        <end position="80"/>
    </location>
</feature>
<keyword evidence="11" id="KW-0753">Steroid metabolism</keyword>
<evidence type="ECO:0000256" key="10">
    <source>
        <dbReference type="ARBA" id="ARBA00023166"/>
    </source>
</evidence>
<dbReference type="RefSeq" id="XP_024699803.1">
    <property type="nucleotide sequence ID" value="XM_024855136.1"/>
</dbReference>
<evidence type="ECO:0000256" key="5">
    <source>
        <dbReference type="ARBA" id="ARBA00022955"/>
    </source>
</evidence>
<dbReference type="PROSITE" id="PS51751">
    <property type="entry name" value="EXPERA"/>
    <property type="match status" value="1"/>
</dbReference>
<dbReference type="GeneID" id="36562842"/>
<evidence type="ECO:0000313" key="17">
    <source>
        <dbReference type="Proteomes" id="UP000234275"/>
    </source>
</evidence>
<evidence type="ECO:0000256" key="7">
    <source>
        <dbReference type="ARBA" id="ARBA00023011"/>
    </source>
</evidence>